<keyword evidence="3" id="KW-1185">Reference proteome</keyword>
<name>A0ABU2JQ17_9ACTN</name>
<proteinExistence type="predicted"/>
<evidence type="ECO:0000313" key="2">
    <source>
        <dbReference type="EMBL" id="MDT0266303.1"/>
    </source>
</evidence>
<feature type="domain" description="N-acetyltransferase" evidence="1">
    <location>
        <begin position="176"/>
        <end position="308"/>
    </location>
</feature>
<dbReference type="Proteomes" id="UP001183410">
    <property type="component" value="Unassembled WGS sequence"/>
</dbReference>
<dbReference type="Gene3D" id="3.40.630.30">
    <property type="match status" value="1"/>
</dbReference>
<evidence type="ECO:0000313" key="3">
    <source>
        <dbReference type="Proteomes" id="UP001183410"/>
    </source>
</evidence>
<dbReference type="InterPro" id="IPR016181">
    <property type="entry name" value="Acyl_CoA_acyltransferase"/>
</dbReference>
<protein>
    <submittedName>
        <fullName evidence="2">GNAT family N-acetyltransferase</fullName>
    </submittedName>
</protein>
<dbReference type="RefSeq" id="WP_311666320.1">
    <property type="nucleotide sequence ID" value="NZ_JAVREO010000004.1"/>
</dbReference>
<comment type="caution">
    <text evidence="2">The sequence shown here is derived from an EMBL/GenBank/DDBJ whole genome shotgun (WGS) entry which is preliminary data.</text>
</comment>
<dbReference type="Pfam" id="PF00583">
    <property type="entry name" value="Acetyltransf_1"/>
    <property type="match status" value="1"/>
</dbReference>
<reference evidence="3" key="1">
    <citation type="submission" date="2023-07" db="EMBL/GenBank/DDBJ databases">
        <title>30 novel species of actinomycetes from the DSMZ collection.</title>
        <authorList>
            <person name="Nouioui I."/>
        </authorList>
    </citation>
    <scope>NUCLEOTIDE SEQUENCE [LARGE SCALE GENOMIC DNA]</scope>
    <source>
        <strain evidence="3">DSM 44915</strain>
    </source>
</reference>
<dbReference type="SUPFAM" id="SSF55729">
    <property type="entry name" value="Acyl-CoA N-acyltransferases (Nat)"/>
    <property type="match status" value="1"/>
</dbReference>
<dbReference type="EMBL" id="JAVREO010000004">
    <property type="protein sequence ID" value="MDT0266303.1"/>
    <property type="molecule type" value="Genomic_DNA"/>
</dbReference>
<dbReference type="InterPro" id="IPR000182">
    <property type="entry name" value="GNAT_dom"/>
</dbReference>
<sequence length="308" mass="33993">MTELVIRPLAANESAALFHSLKLPDAGLVGRELLAAPYDTFELRAAGGDYRPDWTWLALRDGEVVARAAFWGGPDDERPRALDWFDFTDPEAGVALLRAAPFDAEYELILPPGWRSDPAVERAAETRMAASVAAGYRRLTERFRYVWTPECGLPERTGRLVYRPEPDDEVVLDVLARVHSDTRDHHALRAIEKGGPRAAAQEEMDFIRWCPTPREWLRLAYTPAGELVGIQVPAGNPNGFCVGLIGVVPEQRGHSYGFDLLVECTQDLVAAGAERIAAATDVGNTAMAASFARAGYPISQHRWCLVRD</sequence>
<accession>A0ABU2JQ17</accession>
<gene>
    <name evidence="2" type="ORF">RM844_08340</name>
</gene>
<dbReference type="PROSITE" id="PS51186">
    <property type="entry name" value="GNAT"/>
    <property type="match status" value="1"/>
</dbReference>
<organism evidence="2 3">
    <name type="scientific">Streptomyces chisholmiae</name>
    <dbReference type="NCBI Taxonomy" id="3075540"/>
    <lineage>
        <taxon>Bacteria</taxon>
        <taxon>Bacillati</taxon>
        <taxon>Actinomycetota</taxon>
        <taxon>Actinomycetes</taxon>
        <taxon>Kitasatosporales</taxon>
        <taxon>Streptomycetaceae</taxon>
        <taxon>Streptomyces</taxon>
    </lineage>
</organism>
<evidence type="ECO:0000259" key="1">
    <source>
        <dbReference type="PROSITE" id="PS51186"/>
    </source>
</evidence>